<feature type="domain" description="Major facilitator superfamily (MFS) profile" evidence="7">
    <location>
        <begin position="278"/>
        <end position="675"/>
    </location>
</feature>
<dbReference type="GO" id="GO:0022857">
    <property type="term" value="F:transmembrane transporter activity"/>
    <property type="evidence" value="ECO:0007669"/>
    <property type="project" value="InterPro"/>
</dbReference>
<keyword evidence="5 6" id="KW-0472">Membrane</keyword>
<keyword evidence="3 6" id="KW-0812">Transmembrane</keyword>
<evidence type="ECO:0000256" key="6">
    <source>
        <dbReference type="SAM" id="Phobius"/>
    </source>
</evidence>
<feature type="transmembrane region" description="Helical" evidence="6">
    <location>
        <begin position="407"/>
        <end position="428"/>
    </location>
</feature>
<comment type="caution">
    <text evidence="8">The sequence shown here is derived from an EMBL/GenBank/DDBJ whole genome shotgun (WGS) entry which is preliminary data.</text>
</comment>
<dbReference type="InterPro" id="IPR020846">
    <property type="entry name" value="MFS_dom"/>
</dbReference>
<dbReference type="Gene3D" id="1.20.1250.20">
    <property type="entry name" value="MFS general substrate transporter like domains"/>
    <property type="match status" value="1"/>
</dbReference>
<feature type="transmembrane region" description="Helical" evidence="6">
    <location>
        <begin position="582"/>
        <end position="606"/>
    </location>
</feature>
<evidence type="ECO:0000256" key="5">
    <source>
        <dbReference type="ARBA" id="ARBA00023136"/>
    </source>
</evidence>
<dbReference type="SUPFAM" id="SSF103473">
    <property type="entry name" value="MFS general substrate transporter"/>
    <property type="match status" value="1"/>
</dbReference>
<dbReference type="GO" id="GO:0005886">
    <property type="term" value="C:plasma membrane"/>
    <property type="evidence" value="ECO:0007669"/>
    <property type="project" value="UniProtKB-SubCell"/>
</dbReference>
<dbReference type="InterPro" id="IPR050189">
    <property type="entry name" value="MFS_Efflux_Transporters"/>
</dbReference>
<evidence type="ECO:0000256" key="3">
    <source>
        <dbReference type="ARBA" id="ARBA00022692"/>
    </source>
</evidence>
<evidence type="ECO:0000259" key="7">
    <source>
        <dbReference type="PROSITE" id="PS50850"/>
    </source>
</evidence>
<evidence type="ECO:0000313" key="9">
    <source>
        <dbReference type="Proteomes" id="UP000450676"/>
    </source>
</evidence>
<feature type="transmembrane region" description="Helical" evidence="6">
    <location>
        <begin position="349"/>
        <end position="367"/>
    </location>
</feature>
<dbReference type="PANTHER" id="PTHR43124">
    <property type="entry name" value="PURINE EFFLUX PUMP PBUE"/>
    <property type="match status" value="1"/>
</dbReference>
<gene>
    <name evidence="8" type="ORF">GTP77_24765</name>
</gene>
<dbReference type="PROSITE" id="PS50850">
    <property type="entry name" value="MFS"/>
    <property type="match status" value="1"/>
</dbReference>
<protein>
    <submittedName>
        <fullName evidence="8">MFS transporter</fullName>
    </submittedName>
</protein>
<evidence type="ECO:0000256" key="2">
    <source>
        <dbReference type="ARBA" id="ARBA00022475"/>
    </source>
</evidence>
<feature type="transmembrane region" description="Helical" evidence="6">
    <location>
        <begin position="23"/>
        <end position="43"/>
    </location>
</feature>
<keyword evidence="2" id="KW-1003">Cell membrane</keyword>
<keyword evidence="4 6" id="KW-1133">Transmembrane helix</keyword>
<feature type="transmembrane region" description="Helical" evidence="6">
    <location>
        <begin position="653"/>
        <end position="674"/>
    </location>
</feature>
<dbReference type="Pfam" id="PF07690">
    <property type="entry name" value="MFS_1"/>
    <property type="match status" value="1"/>
</dbReference>
<proteinExistence type="predicted"/>
<organism evidence="8 9">
    <name type="scientific">Pseudoduganella aquatica</name>
    <dbReference type="NCBI Taxonomy" id="2660641"/>
    <lineage>
        <taxon>Bacteria</taxon>
        <taxon>Pseudomonadati</taxon>
        <taxon>Pseudomonadota</taxon>
        <taxon>Betaproteobacteria</taxon>
        <taxon>Burkholderiales</taxon>
        <taxon>Oxalobacteraceae</taxon>
        <taxon>Telluria group</taxon>
        <taxon>Pseudoduganella</taxon>
    </lineage>
</organism>
<dbReference type="EMBL" id="WWCU01000039">
    <property type="protein sequence ID" value="MYN10534.1"/>
    <property type="molecule type" value="Genomic_DNA"/>
</dbReference>
<dbReference type="InterPro" id="IPR011701">
    <property type="entry name" value="MFS"/>
</dbReference>
<dbReference type="InterPro" id="IPR005829">
    <property type="entry name" value="Sugar_transporter_CS"/>
</dbReference>
<accession>A0A7X4HGI4</accession>
<dbReference type="PANTHER" id="PTHR43124:SF3">
    <property type="entry name" value="CHLORAMPHENICOL EFFLUX PUMP RV0191"/>
    <property type="match status" value="1"/>
</dbReference>
<feature type="transmembrane region" description="Helical" evidence="6">
    <location>
        <begin position="163"/>
        <end position="187"/>
    </location>
</feature>
<name>A0A7X4HGI4_9BURK</name>
<keyword evidence="9" id="KW-1185">Reference proteome</keyword>
<feature type="transmembrane region" description="Helical" evidence="6">
    <location>
        <begin position="556"/>
        <end position="576"/>
    </location>
</feature>
<sequence>MSLAAPLTVAHEERLYTRPVRRLFVFTLALLLAVQLALSLYAWSLSERALLPEFGRKAQTTGTALAAQLARALDYGIPLQRLEGVPEFFADVLKQNRDLAYLRIVDGSGKALFGSTQAESSAPEQFLDTALPLMHKGQAVGRLHVGVDKNYIAARVRELRYDIGIVLITSLLIAFEILWFVVTLTFTAPMRQILGLMTSMAAGDFRQRAAPEAGAAIAVRLHTLSARINHGFGELVRSAAALRQTSPQQAAHAEPLLQRLRQAYSFGDAAADPAQAPRIVLVRVLSFLFMFAEMLSRPFLPVYAASLPAGAAAGSLHASLPVTAFLLGVALSMPFAGRWSDRMGRRSSYIAGALAVMAGLAVTGLVPDYYALVVARALTGVGYAIMFMACQGFVFDNTDSSNRGKGMALFVGAIMVAEICAPAVGGILADRVGYRMVFLLGAAVALVAAAIAAAVLSKGVPAGVQQTPARQPQSQPPQASLLARLVRNRRFLALSILSGVPAKFLYSGFLIFLVPVLLSGLGLSKSEIGRYTMLYGLSSLALAPLFAHLADRYNAYAPLVAAGGVLTGLGLLPVAWGASGELVMLGIGALGVGQSMSISAQLVLVARVTAQEAQDAGTGPIVGLFRLLERLGAAAGPVATGALAARYGAAHAMAFLGVFALGASLLFSLVFALASRAAGKPAGPPAEASA</sequence>
<feature type="transmembrane region" description="Helical" evidence="6">
    <location>
        <begin position="320"/>
        <end position="337"/>
    </location>
</feature>
<evidence type="ECO:0000256" key="1">
    <source>
        <dbReference type="ARBA" id="ARBA00004651"/>
    </source>
</evidence>
<comment type="subcellular location">
    <subcellularLocation>
        <location evidence="1">Cell membrane</location>
        <topology evidence="1">Multi-pass membrane protein</topology>
    </subcellularLocation>
</comment>
<feature type="transmembrane region" description="Helical" evidence="6">
    <location>
        <begin position="280"/>
        <end position="300"/>
    </location>
</feature>
<reference evidence="8 9" key="1">
    <citation type="submission" date="2019-12" db="EMBL/GenBank/DDBJ databases">
        <title>Novel species isolated from a subtropical stream in China.</title>
        <authorList>
            <person name="Lu H."/>
        </authorList>
    </citation>
    <scope>NUCLEOTIDE SEQUENCE [LARGE SCALE GENOMIC DNA]</scope>
    <source>
        <strain evidence="8 9">FT127W</strain>
    </source>
</reference>
<evidence type="ECO:0000256" key="4">
    <source>
        <dbReference type="ARBA" id="ARBA00022989"/>
    </source>
</evidence>
<dbReference type="Proteomes" id="UP000450676">
    <property type="component" value="Unassembled WGS sequence"/>
</dbReference>
<feature type="transmembrane region" description="Helical" evidence="6">
    <location>
        <begin position="528"/>
        <end position="549"/>
    </location>
</feature>
<dbReference type="AlphaFoldDB" id="A0A7X4HGI4"/>
<feature type="transmembrane region" description="Helical" evidence="6">
    <location>
        <begin position="491"/>
        <end position="516"/>
    </location>
</feature>
<dbReference type="PROSITE" id="PS00216">
    <property type="entry name" value="SUGAR_TRANSPORT_1"/>
    <property type="match status" value="1"/>
</dbReference>
<dbReference type="InterPro" id="IPR036259">
    <property type="entry name" value="MFS_trans_sf"/>
</dbReference>
<dbReference type="RefSeq" id="WP_161074822.1">
    <property type="nucleotide sequence ID" value="NZ_CP086370.1"/>
</dbReference>
<feature type="transmembrane region" description="Helical" evidence="6">
    <location>
        <begin position="434"/>
        <end position="456"/>
    </location>
</feature>
<evidence type="ECO:0000313" key="8">
    <source>
        <dbReference type="EMBL" id="MYN10534.1"/>
    </source>
</evidence>
<feature type="transmembrane region" description="Helical" evidence="6">
    <location>
        <begin position="373"/>
        <end position="395"/>
    </location>
</feature>